<accession>A0ABS5QKQ2</accession>
<dbReference type="NCBIfam" id="TIGR00251">
    <property type="entry name" value="DUF167 family protein"/>
    <property type="match status" value="1"/>
</dbReference>
<evidence type="ECO:0000256" key="1">
    <source>
        <dbReference type="ARBA" id="ARBA00010364"/>
    </source>
</evidence>
<evidence type="ECO:0008006" key="4">
    <source>
        <dbReference type="Google" id="ProtNLM"/>
    </source>
</evidence>
<dbReference type="SMART" id="SM01152">
    <property type="entry name" value="DUF167"/>
    <property type="match status" value="1"/>
</dbReference>
<dbReference type="Pfam" id="PF02594">
    <property type="entry name" value="DUF167"/>
    <property type="match status" value="1"/>
</dbReference>
<proteinExistence type="inferred from homology"/>
<dbReference type="Gene3D" id="3.30.1200.10">
    <property type="entry name" value="YggU-like"/>
    <property type="match status" value="1"/>
</dbReference>
<dbReference type="InterPro" id="IPR003746">
    <property type="entry name" value="DUF167"/>
</dbReference>
<protein>
    <recommendedName>
        <fullName evidence="4">DUF167 domain-containing protein</fullName>
    </recommendedName>
</protein>
<dbReference type="RefSeq" id="WP_213348425.1">
    <property type="nucleotide sequence ID" value="NZ_JAEDAM010000009.1"/>
</dbReference>
<keyword evidence="3" id="KW-1185">Reference proteome</keyword>
<organism evidence="2 3">
    <name type="scientific">Candidatus Vampirococcus lugosii</name>
    <dbReference type="NCBI Taxonomy" id="2789015"/>
    <lineage>
        <taxon>Bacteria</taxon>
        <taxon>Candidatus Absconditibacteriota</taxon>
        <taxon>Vampirococcus</taxon>
    </lineage>
</organism>
<evidence type="ECO:0000313" key="2">
    <source>
        <dbReference type="EMBL" id="MBS8121694.1"/>
    </source>
</evidence>
<dbReference type="SUPFAM" id="SSF69786">
    <property type="entry name" value="YggU-like"/>
    <property type="match status" value="1"/>
</dbReference>
<reference evidence="2 3" key="1">
    <citation type="journal article" date="2021" name="Nat. Commun.">
        <title>Reductive evolution and unique predatory mode in the CPR bacterium Vampirococcus lugosii.</title>
        <authorList>
            <person name="Moreira D."/>
            <person name="Zivanovic Y."/>
            <person name="Lopez-Archilla A.I."/>
            <person name="Iniesto M."/>
            <person name="Lopez-Garcia P."/>
        </authorList>
    </citation>
    <scope>NUCLEOTIDE SEQUENCE [LARGE SCALE GENOMIC DNA]</scope>
    <source>
        <strain evidence="2">Chiprana</strain>
    </source>
</reference>
<sequence length="77" mass="8953">MKIRIKVNLFSKKDLILYQGKDIFGLDYYIVYTKSKPIGGQANKSIINLISKYFDKNKSDVFIKSGFKSKEKIIEIK</sequence>
<name>A0ABS5QKQ2_9BACT</name>
<comment type="caution">
    <text evidence="2">The sequence shown here is derived from an EMBL/GenBank/DDBJ whole genome shotgun (WGS) entry which is preliminary data.</text>
</comment>
<evidence type="ECO:0000313" key="3">
    <source>
        <dbReference type="Proteomes" id="UP000680365"/>
    </source>
</evidence>
<dbReference type="Proteomes" id="UP000680365">
    <property type="component" value="Unassembled WGS sequence"/>
</dbReference>
<gene>
    <name evidence="2" type="ORF">VAMP_13n87</name>
</gene>
<dbReference type="EMBL" id="JAEDAM010000009">
    <property type="protein sequence ID" value="MBS8121694.1"/>
    <property type="molecule type" value="Genomic_DNA"/>
</dbReference>
<dbReference type="InterPro" id="IPR036591">
    <property type="entry name" value="YggU-like_sf"/>
</dbReference>
<comment type="similarity">
    <text evidence="1">Belongs to the UPF0235 family.</text>
</comment>